<proteinExistence type="inferred from homology"/>
<dbReference type="EMBL" id="JRFJ01000001">
    <property type="protein sequence ID" value="KHJ56107.1"/>
    <property type="molecule type" value="Genomic_DNA"/>
</dbReference>
<keyword evidence="5" id="KW-0503">Monooxygenase</keyword>
<dbReference type="InterPro" id="IPR013786">
    <property type="entry name" value="AcylCoA_DH/ox_N"/>
</dbReference>
<dbReference type="GO" id="GO:0050660">
    <property type="term" value="F:flavin adenine dinucleotide binding"/>
    <property type="evidence" value="ECO:0007669"/>
    <property type="project" value="InterPro"/>
</dbReference>
<dbReference type="STRING" id="370622.LA66_05775"/>
<comment type="similarity">
    <text evidence="2">Belongs to the HpaH/HsaA monooxygenase family.</text>
</comment>
<evidence type="ECO:0000313" key="6">
    <source>
        <dbReference type="Proteomes" id="UP000030826"/>
    </source>
</evidence>
<evidence type="ECO:0000256" key="2">
    <source>
        <dbReference type="ARBA" id="ARBA00049661"/>
    </source>
</evidence>
<dbReference type="SUPFAM" id="SSF47203">
    <property type="entry name" value="Acyl-CoA dehydrogenase C-terminal domain-like"/>
    <property type="match status" value="1"/>
</dbReference>
<dbReference type="GO" id="GO:0016712">
    <property type="term" value="F:oxidoreductase activity, acting on paired donors, with incorporation or reduction of molecular oxygen, reduced flavin or flavoprotein as one donor, and incorporation of one atom of oxygen"/>
    <property type="evidence" value="ECO:0007669"/>
    <property type="project" value="TreeGrafter"/>
</dbReference>
<feature type="domain" description="Acyl-CoA dehydrogenase/oxidase N-terminal" evidence="3">
    <location>
        <begin position="21"/>
        <end position="126"/>
    </location>
</feature>
<protein>
    <submittedName>
        <fullName evidence="5">Monooxygenase</fullName>
    </submittedName>
</protein>
<dbReference type="PIRSF" id="PIRSF016578">
    <property type="entry name" value="HsaA"/>
    <property type="match status" value="1"/>
</dbReference>
<dbReference type="InterPro" id="IPR037069">
    <property type="entry name" value="AcylCoA_DH/ox_N_sf"/>
</dbReference>
<dbReference type="InterPro" id="IPR009100">
    <property type="entry name" value="AcylCoA_DH/oxidase_NM_dom_sf"/>
</dbReference>
<dbReference type="Pfam" id="PF08028">
    <property type="entry name" value="Acyl-CoA_dh_2"/>
    <property type="match status" value="1"/>
</dbReference>
<dbReference type="GO" id="GO:0005737">
    <property type="term" value="C:cytoplasm"/>
    <property type="evidence" value="ECO:0007669"/>
    <property type="project" value="TreeGrafter"/>
</dbReference>
<dbReference type="PANTHER" id="PTHR48083:SF19">
    <property type="entry name" value="FLAVIN-DEPENDENT MONOOXYGENASE, OXYGENASE SUBUNIT HSAA"/>
    <property type="match status" value="1"/>
</dbReference>
<dbReference type="PANTHER" id="PTHR48083">
    <property type="entry name" value="MEDIUM-CHAIN SPECIFIC ACYL-COA DEHYDROGENASE, MITOCHONDRIAL-RELATED"/>
    <property type="match status" value="1"/>
</dbReference>
<organism evidence="5 6">
    <name type="scientific">Aureimonas altamirensis</name>
    <dbReference type="NCBI Taxonomy" id="370622"/>
    <lineage>
        <taxon>Bacteria</taxon>
        <taxon>Pseudomonadati</taxon>
        <taxon>Pseudomonadota</taxon>
        <taxon>Alphaproteobacteria</taxon>
        <taxon>Hyphomicrobiales</taxon>
        <taxon>Aurantimonadaceae</taxon>
        <taxon>Aureimonas</taxon>
    </lineage>
</organism>
<dbReference type="Gene3D" id="1.10.540.10">
    <property type="entry name" value="Acyl-CoA dehydrogenase/oxidase, N-terminal domain"/>
    <property type="match status" value="1"/>
</dbReference>
<dbReference type="InterPro" id="IPR046373">
    <property type="entry name" value="Acyl-CoA_Oxase/DH_mid-dom_sf"/>
</dbReference>
<dbReference type="Pfam" id="PF02771">
    <property type="entry name" value="Acyl-CoA_dh_N"/>
    <property type="match status" value="1"/>
</dbReference>
<dbReference type="InterPro" id="IPR050741">
    <property type="entry name" value="Acyl-CoA_dehydrogenase"/>
</dbReference>
<name>A0A0B1QB22_9HYPH</name>
<keyword evidence="1" id="KW-0560">Oxidoreductase</keyword>
<sequence>MLMTQPRPEAPVRPQRIESHLDAIEAARRLAASFSEGAIERDRDRRLPFDEIAAYTASGLGTLTVPRAHGGPELGLRTLVDVFEIISAADASLGQIPQNQFGVVALLRDIGTPEQQSRFFADILAGHRIGNAGPEKGRRALTHNKTQLRRLDGKLVLTGERFYSTGAIFAHWIPTRAADEEGRPVQVWVRHDAPGVRVEDDWRSFGQRTTASGTVVFDHVAVEPADIIPVWKFADRPGLAGPISQLIQAAIDSGIARAALDDAAAFVRTRARPWMDSGLESVQDDPTIIHSFGALIADYHAAQAVLYEAAATLDAIGSRPVTAESSAAASVAVAEAKILTTQSALAAAETLFDLAGAASTRAGHALDRHWRNARVHTLHDPVRWKYHLIGNHQLNGALPARHQWN</sequence>
<reference evidence="5 6" key="1">
    <citation type="submission" date="2014-09" db="EMBL/GenBank/DDBJ databases">
        <title>Isolation and characterization of Aurantimonas altamirensis ON-56566 from clinical sample following a dog bite.</title>
        <authorList>
            <person name="Eshaghi A."/>
            <person name="Li A."/>
            <person name="Shahinas D."/>
            <person name="Bahn P."/>
            <person name="Kus J.V."/>
            <person name="Patel S.N."/>
        </authorList>
    </citation>
    <scope>NUCLEOTIDE SEQUENCE [LARGE SCALE GENOMIC DNA]</scope>
    <source>
        <strain evidence="5 6">ON-56566</strain>
    </source>
</reference>
<evidence type="ECO:0000259" key="4">
    <source>
        <dbReference type="Pfam" id="PF08028"/>
    </source>
</evidence>
<evidence type="ECO:0000259" key="3">
    <source>
        <dbReference type="Pfam" id="PF02771"/>
    </source>
</evidence>
<dbReference type="Proteomes" id="UP000030826">
    <property type="component" value="Unassembled WGS sequence"/>
</dbReference>
<feature type="domain" description="Acyl-CoA dehydrogenase C-terminal" evidence="4">
    <location>
        <begin position="246"/>
        <end position="380"/>
    </location>
</feature>
<dbReference type="GO" id="GO:0003995">
    <property type="term" value="F:acyl-CoA dehydrogenase activity"/>
    <property type="evidence" value="ECO:0007669"/>
    <property type="project" value="TreeGrafter"/>
</dbReference>
<dbReference type="AlphaFoldDB" id="A0A0B1QB22"/>
<dbReference type="GO" id="GO:0033539">
    <property type="term" value="P:fatty acid beta-oxidation using acyl-CoA dehydrogenase"/>
    <property type="evidence" value="ECO:0007669"/>
    <property type="project" value="TreeGrafter"/>
</dbReference>
<dbReference type="InterPro" id="IPR013107">
    <property type="entry name" value="Acyl-CoA_DH_C"/>
</dbReference>
<comment type="caution">
    <text evidence="5">The sequence shown here is derived from an EMBL/GenBank/DDBJ whole genome shotgun (WGS) entry which is preliminary data.</text>
</comment>
<dbReference type="InterPro" id="IPR023922">
    <property type="entry name" value="S04_starv_induced_SfnB"/>
</dbReference>
<evidence type="ECO:0000256" key="1">
    <source>
        <dbReference type="ARBA" id="ARBA00023002"/>
    </source>
</evidence>
<dbReference type="SUPFAM" id="SSF56645">
    <property type="entry name" value="Acyl-CoA dehydrogenase NM domain-like"/>
    <property type="match status" value="1"/>
</dbReference>
<dbReference type="Gene3D" id="1.20.140.10">
    <property type="entry name" value="Butyryl-CoA Dehydrogenase, subunit A, domain 3"/>
    <property type="match status" value="1"/>
</dbReference>
<dbReference type="NCBIfam" id="TIGR04022">
    <property type="entry name" value="sulfur_SfnB"/>
    <property type="match status" value="1"/>
</dbReference>
<evidence type="ECO:0000313" key="5">
    <source>
        <dbReference type="EMBL" id="KHJ56107.1"/>
    </source>
</evidence>
<gene>
    <name evidence="5" type="ORF">LA66_05775</name>
</gene>
<accession>A0A0B1QB22</accession>
<dbReference type="Gene3D" id="2.40.110.10">
    <property type="entry name" value="Butyryl-CoA Dehydrogenase, subunit A, domain 2"/>
    <property type="match status" value="1"/>
</dbReference>
<dbReference type="InterPro" id="IPR036250">
    <property type="entry name" value="AcylCo_DH-like_C"/>
</dbReference>